<accession>A0A0D2NBL4</accession>
<dbReference type="InterPro" id="IPR029030">
    <property type="entry name" value="Caspase-like_dom_sf"/>
</dbReference>
<organism evidence="6 7">
    <name type="scientific">Hypholoma sublateritium (strain FD-334 SS-4)</name>
    <dbReference type="NCBI Taxonomy" id="945553"/>
    <lineage>
        <taxon>Eukaryota</taxon>
        <taxon>Fungi</taxon>
        <taxon>Dikarya</taxon>
        <taxon>Basidiomycota</taxon>
        <taxon>Agaricomycotina</taxon>
        <taxon>Agaricomycetes</taxon>
        <taxon>Agaricomycetidae</taxon>
        <taxon>Agaricales</taxon>
        <taxon>Agaricineae</taxon>
        <taxon>Strophariaceae</taxon>
        <taxon>Hypholoma</taxon>
    </lineage>
</organism>
<dbReference type="Gene3D" id="3.40.50.12660">
    <property type="match status" value="1"/>
</dbReference>
<dbReference type="OMA" id="EMTHPRR"/>
<dbReference type="Pfam" id="PF00656">
    <property type="entry name" value="Peptidase_C14"/>
    <property type="match status" value="1"/>
</dbReference>
<evidence type="ECO:0000259" key="5">
    <source>
        <dbReference type="Pfam" id="PF00656"/>
    </source>
</evidence>
<feature type="compositionally biased region" description="Low complexity" evidence="4">
    <location>
        <begin position="246"/>
        <end position="258"/>
    </location>
</feature>
<dbReference type="GO" id="GO:0006508">
    <property type="term" value="P:proteolysis"/>
    <property type="evidence" value="ECO:0007669"/>
    <property type="project" value="InterPro"/>
</dbReference>
<keyword evidence="7" id="KW-1185">Reference proteome</keyword>
<keyword evidence="3" id="KW-0645">Protease</keyword>
<dbReference type="SUPFAM" id="SSF52129">
    <property type="entry name" value="Caspase-like"/>
    <property type="match status" value="1"/>
</dbReference>
<reference evidence="7" key="1">
    <citation type="submission" date="2014-04" db="EMBL/GenBank/DDBJ databases">
        <title>Evolutionary Origins and Diversification of the Mycorrhizal Mutualists.</title>
        <authorList>
            <consortium name="DOE Joint Genome Institute"/>
            <consortium name="Mycorrhizal Genomics Consortium"/>
            <person name="Kohler A."/>
            <person name="Kuo A."/>
            <person name="Nagy L.G."/>
            <person name="Floudas D."/>
            <person name="Copeland A."/>
            <person name="Barry K.W."/>
            <person name="Cichocki N."/>
            <person name="Veneault-Fourrey C."/>
            <person name="LaButti K."/>
            <person name="Lindquist E.A."/>
            <person name="Lipzen A."/>
            <person name="Lundell T."/>
            <person name="Morin E."/>
            <person name="Murat C."/>
            <person name="Riley R."/>
            <person name="Ohm R."/>
            <person name="Sun H."/>
            <person name="Tunlid A."/>
            <person name="Henrissat B."/>
            <person name="Grigoriev I.V."/>
            <person name="Hibbett D.S."/>
            <person name="Martin F."/>
        </authorList>
    </citation>
    <scope>NUCLEOTIDE SEQUENCE [LARGE SCALE GENOMIC DNA]</scope>
    <source>
        <strain evidence="7">FD-334 SS-4</strain>
    </source>
</reference>
<dbReference type="PANTHER" id="PTHR48104">
    <property type="entry name" value="METACASPASE-4"/>
    <property type="match status" value="1"/>
</dbReference>
<keyword evidence="2" id="KW-0053">Apoptosis</keyword>
<dbReference type="InterPro" id="IPR011600">
    <property type="entry name" value="Pept_C14_caspase"/>
</dbReference>
<dbReference type="AlphaFoldDB" id="A0A0D2NBL4"/>
<dbReference type="EMBL" id="KN817704">
    <property type="protein sequence ID" value="KJA13941.1"/>
    <property type="molecule type" value="Genomic_DNA"/>
</dbReference>
<sequence>MPDDSQTRMFSMPIPHPSAIPLGQAHSYYPYGARSDSYAQNIPPHPVTPPHSLLSTYEGAVRPQKIPRYVTSPMPTASPLSCNNSTYFPPETAVSPAGWPLLLHGHYPSSTSPEIPPFLIGTHHVDEFALPEGNQYAEPEPMVSGGSFEHSSRPWDHPQEPSRHQYLPQSQQRDVRYLYEEYPRPLSPPRQPSAPPRSYPSSYDHSRRPQTQSRPHGSHATTLQSSQLQANHPPPPPIWPRSIVHSTSEPTSTSHSSSGARQNSVYVSGRAVPYNDVEYAGSAQSCPPVGVESLPSRAGHWQERRGVAASATLPPPLTSNTPVYTTGHSPVSFAHSVVGLGHNPIYKEPEELLEGSDSTRWILEKGIKKALLVGINYTGQAGDIEELHGCVHDVLAMGQFLIDQGYLRENIRTLTDDVNDRTRWPTKMNILANIDWLVRDSKESDTFFFHFSGHGTRVKDEDGDEREGYDDAILPVDHVKNGYILDDELNRRLVKPLSKGCRLTTLVDACHSGTSMDLPFQYSNNDHCNALVEIIDEKNVKTKGTEADVVSFSSCRDDEVAEDISSNELDVGAMTSIFINAYRDGLTYRQFFNKIGSLMKGDQHSQKPQLGTSHKINLDCKIVF</sequence>
<proteinExistence type="inferred from homology"/>
<evidence type="ECO:0000313" key="7">
    <source>
        <dbReference type="Proteomes" id="UP000054270"/>
    </source>
</evidence>
<dbReference type="GO" id="GO:0004197">
    <property type="term" value="F:cysteine-type endopeptidase activity"/>
    <property type="evidence" value="ECO:0007669"/>
    <property type="project" value="InterPro"/>
</dbReference>
<feature type="compositionally biased region" description="Pro residues" evidence="4">
    <location>
        <begin position="185"/>
        <end position="198"/>
    </location>
</feature>
<feature type="compositionally biased region" description="Polar residues" evidence="4">
    <location>
        <begin position="209"/>
        <end position="230"/>
    </location>
</feature>
<dbReference type="GO" id="GO:0006915">
    <property type="term" value="P:apoptotic process"/>
    <property type="evidence" value="ECO:0007669"/>
    <property type="project" value="UniProtKB-KW"/>
</dbReference>
<feature type="region of interest" description="Disordered" evidence="4">
    <location>
        <begin position="135"/>
        <end position="171"/>
    </location>
</feature>
<evidence type="ECO:0000313" key="6">
    <source>
        <dbReference type="EMBL" id="KJA13941.1"/>
    </source>
</evidence>
<protein>
    <recommendedName>
        <fullName evidence="5">Peptidase C14 caspase domain-containing protein</fullName>
    </recommendedName>
</protein>
<dbReference type="Proteomes" id="UP000054270">
    <property type="component" value="Unassembled WGS sequence"/>
</dbReference>
<evidence type="ECO:0000256" key="4">
    <source>
        <dbReference type="SAM" id="MobiDB-lite"/>
    </source>
</evidence>
<dbReference type="InterPro" id="IPR050452">
    <property type="entry name" value="Metacaspase"/>
</dbReference>
<feature type="compositionally biased region" description="Basic and acidic residues" evidence="4">
    <location>
        <begin position="150"/>
        <end position="163"/>
    </location>
</feature>
<name>A0A0D2NBL4_HYPSF</name>
<gene>
    <name evidence="6" type="ORF">HYPSUDRAFT_49516</name>
</gene>
<evidence type="ECO:0000256" key="1">
    <source>
        <dbReference type="ARBA" id="ARBA00009005"/>
    </source>
</evidence>
<dbReference type="GO" id="GO:0005737">
    <property type="term" value="C:cytoplasm"/>
    <property type="evidence" value="ECO:0007669"/>
    <property type="project" value="TreeGrafter"/>
</dbReference>
<keyword evidence="3" id="KW-0788">Thiol protease</keyword>
<feature type="domain" description="Peptidase C14 caspase" evidence="5">
    <location>
        <begin position="368"/>
        <end position="611"/>
    </location>
</feature>
<comment type="similarity">
    <text evidence="1">Belongs to the peptidase C14B family.</text>
</comment>
<feature type="region of interest" description="Disordered" evidence="4">
    <location>
        <begin position="183"/>
        <end position="264"/>
    </location>
</feature>
<dbReference type="OrthoDB" id="3223806at2759"/>
<dbReference type="PANTHER" id="PTHR48104:SF30">
    <property type="entry name" value="METACASPASE-1"/>
    <property type="match status" value="1"/>
</dbReference>
<evidence type="ECO:0000256" key="3">
    <source>
        <dbReference type="ARBA" id="ARBA00022807"/>
    </source>
</evidence>
<evidence type="ECO:0000256" key="2">
    <source>
        <dbReference type="ARBA" id="ARBA00022703"/>
    </source>
</evidence>
<keyword evidence="3" id="KW-0378">Hydrolase</keyword>